<organism evidence="1 2">
    <name type="scientific">Avena sativa</name>
    <name type="common">Oat</name>
    <dbReference type="NCBI Taxonomy" id="4498"/>
    <lineage>
        <taxon>Eukaryota</taxon>
        <taxon>Viridiplantae</taxon>
        <taxon>Streptophyta</taxon>
        <taxon>Embryophyta</taxon>
        <taxon>Tracheophyta</taxon>
        <taxon>Spermatophyta</taxon>
        <taxon>Magnoliopsida</taxon>
        <taxon>Liliopsida</taxon>
        <taxon>Poales</taxon>
        <taxon>Poaceae</taxon>
        <taxon>BOP clade</taxon>
        <taxon>Pooideae</taxon>
        <taxon>Poodae</taxon>
        <taxon>Poeae</taxon>
        <taxon>Poeae Chloroplast Group 1 (Aveneae type)</taxon>
        <taxon>Aveninae</taxon>
        <taxon>Avena</taxon>
    </lineage>
</organism>
<name>A0ACD5TT33_AVESA</name>
<evidence type="ECO:0000313" key="2">
    <source>
        <dbReference type="Proteomes" id="UP001732700"/>
    </source>
</evidence>
<reference evidence="1" key="1">
    <citation type="submission" date="2021-05" db="EMBL/GenBank/DDBJ databases">
        <authorList>
            <person name="Scholz U."/>
            <person name="Mascher M."/>
            <person name="Fiebig A."/>
        </authorList>
    </citation>
    <scope>NUCLEOTIDE SEQUENCE [LARGE SCALE GENOMIC DNA]</scope>
</reference>
<keyword evidence="2" id="KW-1185">Reference proteome</keyword>
<dbReference type="Proteomes" id="UP001732700">
    <property type="component" value="Chromosome 1D"/>
</dbReference>
<dbReference type="EnsemblPlants" id="AVESA.00010b.r2.1DG0123610.1">
    <property type="protein sequence ID" value="AVESA.00010b.r2.1DG0123610.1.CDS"/>
    <property type="gene ID" value="AVESA.00010b.r2.1DG0123610"/>
</dbReference>
<accession>A0ACD5TT33</accession>
<evidence type="ECO:0000313" key="1">
    <source>
        <dbReference type="EnsemblPlants" id="AVESA.00010b.r2.1DG0123610.1.CDS"/>
    </source>
</evidence>
<reference evidence="1" key="2">
    <citation type="submission" date="2025-09" db="UniProtKB">
        <authorList>
            <consortium name="EnsemblPlants"/>
        </authorList>
    </citation>
    <scope>IDENTIFICATION</scope>
</reference>
<protein>
    <submittedName>
        <fullName evidence="1">Uncharacterized protein</fullName>
    </submittedName>
</protein>
<sequence>MGFSFFVSIISQVNTHALSGGKDSNERNLDEDVLIRYLEFFLEDDDELHKIKKGYKGGAMSSDQVKQHLVTTLAEVLCWHQRARAEVSEEVLDVFMAPRPLPSMFEPSS</sequence>
<proteinExistence type="predicted"/>